<dbReference type="Proteomes" id="UP000592180">
    <property type="component" value="Unassembled WGS sequence"/>
</dbReference>
<protein>
    <submittedName>
        <fullName evidence="2">Glycosyltransferase involved in cell wall biosynthesis</fullName>
    </submittedName>
</protein>
<dbReference type="Gene3D" id="3.90.550.10">
    <property type="entry name" value="Spore Coat Polysaccharide Biosynthesis Protein SpsA, Chain A"/>
    <property type="match status" value="1"/>
</dbReference>
<dbReference type="PANTHER" id="PTHR22916">
    <property type="entry name" value="GLYCOSYLTRANSFERASE"/>
    <property type="match status" value="1"/>
</dbReference>
<proteinExistence type="predicted"/>
<dbReference type="GO" id="GO:0016758">
    <property type="term" value="F:hexosyltransferase activity"/>
    <property type="evidence" value="ECO:0007669"/>
    <property type="project" value="UniProtKB-ARBA"/>
</dbReference>
<name>A0A840K9Q9_9FLAO</name>
<dbReference type="InterPro" id="IPR001173">
    <property type="entry name" value="Glyco_trans_2-like"/>
</dbReference>
<dbReference type="AlphaFoldDB" id="A0A840K9Q9"/>
<dbReference type="SUPFAM" id="SSF53448">
    <property type="entry name" value="Nucleotide-diphospho-sugar transferases"/>
    <property type="match status" value="1"/>
</dbReference>
<dbReference type="PANTHER" id="PTHR22916:SF3">
    <property type="entry name" value="UDP-GLCNAC:BETAGAL BETA-1,3-N-ACETYLGLUCOSAMINYLTRANSFERASE-LIKE PROTEIN 1"/>
    <property type="match status" value="1"/>
</dbReference>
<keyword evidence="3" id="KW-1185">Reference proteome</keyword>
<accession>A0A840K9Q9</accession>
<organism evidence="2 3">
    <name type="scientific">Chryseobacterium defluvii</name>
    <dbReference type="NCBI Taxonomy" id="160396"/>
    <lineage>
        <taxon>Bacteria</taxon>
        <taxon>Pseudomonadati</taxon>
        <taxon>Bacteroidota</taxon>
        <taxon>Flavobacteriia</taxon>
        <taxon>Flavobacteriales</taxon>
        <taxon>Weeksellaceae</taxon>
        <taxon>Chryseobacterium group</taxon>
        <taxon>Chryseobacterium</taxon>
    </lineage>
</organism>
<dbReference type="CDD" id="cd00761">
    <property type="entry name" value="Glyco_tranf_GTA_type"/>
    <property type="match status" value="1"/>
</dbReference>
<sequence length="281" mass="32768">MDNSTPFFSVLMANFNRSDFIEEAIQSVLDQSYKNFELLIWDDSSSDDSIKIIKNFSDNRIRLFQNQSNKGAGFTKAQLAKNASGKISGFFDSDDVLDQSALEKMVQMHQLNPDAVLIYSNHFVCDEALKIIKEGSSRKILKGENHLTYFGISHFASYKTANYFLTEGIDETLTKAVDQDLYYKLEETGPSVFFNECLYYYRHNFSSISLNKYQKSAFEIKLAVMEKASERRENTSIKYPSKSFLKWLRMKNIEQKKWYMIPPFVSLNYILYLIKMRLKRL</sequence>
<keyword evidence="2" id="KW-0808">Transferase</keyword>
<dbReference type="InterPro" id="IPR029044">
    <property type="entry name" value="Nucleotide-diphossugar_trans"/>
</dbReference>
<reference evidence="2 3" key="1">
    <citation type="submission" date="2020-08" db="EMBL/GenBank/DDBJ databases">
        <title>Functional genomics of gut bacteria from endangered species of beetles.</title>
        <authorList>
            <person name="Carlos-Shanley C."/>
        </authorList>
    </citation>
    <scope>NUCLEOTIDE SEQUENCE [LARGE SCALE GENOMIC DNA]</scope>
    <source>
        <strain evidence="2 3">S00151</strain>
    </source>
</reference>
<dbReference type="EMBL" id="JACHLE010000001">
    <property type="protein sequence ID" value="MBB4804747.1"/>
    <property type="molecule type" value="Genomic_DNA"/>
</dbReference>
<evidence type="ECO:0000313" key="2">
    <source>
        <dbReference type="EMBL" id="MBB4804747.1"/>
    </source>
</evidence>
<comment type="caution">
    <text evidence="2">The sequence shown here is derived from an EMBL/GenBank/DDBJ whole genome shotgun (WGS) entry which is preliminary data.</text>
</comment>
<dbReference type="RefSeq" id="WP_184182590.1">
    <property type="nucleotide sequence ID" value="NZ_JACHLE010000001.1"/>
</dbReference>
<evidence type="ECO:0000313" key="3">
    <source>
        <dbReference type="Proteomes" id="UP000592180"/>
    </source>
</evidence>
<gene>
    <name evidence="2" type="ORF">HNP38_000019</name>
</gene>
<feature type="domain" description="Glycosyltransferase 2-like" evidence="1">
    <location>
        <begin position="9"/>
        <end position="150"/>
    </location>
</feature>
<dbReference type="Pfam" id="PF00535">
    <property type="entry name" value="Glycos_transf_2"/>
    <property type="match status" value="1"/>
</dbReference>
<evidence type="ECO:0000259" key="1">
    <source>
        <dbReference type="Pfam" id="PF00535"/>
    </source>
</evidence>